<dbReference type="PANTHER" id="PTHR15337:SF11">
    <property type="entry name" value="THIOREDOXIN DOMAIN-CONTAINING PROTEIN"/>
    <property type="match status" value="1"/>
</dbReference>
<dbReference type="Proteomes" id="UP000732105">
    <property type="component" value="Unassembled WGS sequence"/>
</dbReference>
<accession>A0ABX1WTK2</accession>
<evidence type="ECO:0000313" key="6">
    <source>
        <dbReference type="Proteomes" id="UP000732105"/>
    </source>
</evidence>
<dbReference type="RefSeq" id="WP_171594608.1">
    <property type="nucleotide sequence ID" value="NZ_RZNH01000006.1"/>
</dbReference>
<dbReference type="InterPro" id="IPR011990">
    <property type="entry name" value="TPR-like_helical_dom_sf"/>
</dbReference>
<name>A0ABX1WTK2_9BACT</name>
<keyword evidence="2" id="KW-0676">Redox-active center</keyword>
<dbReference type="PROSITE" id="PS51352">
    <property type="entry name" value="THIOREDOXIN_2"/>
    <property type="match status" value="1"/>
</dbReference>
<dbReference type="PRINTS" id="PR00421">
    <property type="entry name" value="THIOREDOXIN"/>
</dbReference>
<dbReference type="CDD" id="cd02947">
    <property type="entry name" value="TRX_family"/>
    <property type="match status" value="1"/>
</dbReference>
<dbReference type="InterPro" id="IPR013766">
    <property type="entry name" value="Thioredoxin_domain"/>
</dbReference>
<evidence type="ECO:0000256" key="3">
    <source>
        <dbReference type="SAM" id="SignalP"/>
    </source>
</evidence>
<evidence type="ECO:0000313" key="5">
    <source>
        <dbReference type="EMBL" id="NOU59331.1"/>
    </source>
</evidence>
<sequence>MKRLLLVAVMAVISLSVSAQGIQFEHGTFAEALAKAKKENKLLFVDFYTTWCGPCKKMSETIFTQKEVGDYYNKNFISLKVDAEKGEGPKLAEANKVKGFPTMIFFNADGTENKRLVGATPDAGFFISFAKQVTGEEKPFLEQFEAYKKGNRNLDFVRNLILAGGVYASTLPREEQTPWFEKFAEMASWYFVCKQPHEMMNKEDFRLISMYLDGPNNGNPFVEHIYNNYEAWAKVIPNADLSMFIFRTNNQSIHQAYRTGDLKFREYLAAVHGRLAKVYADTPDADAEDTFQIMTMVGESGLCLYKKDLDGVLDWNDKYLAYELAKGEVESYSYNTSAGQLLQAKDAITPAHAKRVMKILKTGLKKYPGDRSLTISLGEYSALLGDKKTAKECYEKVIEMTKDGRGADYFKNLMEEKLQALK</sequence>
<keyword evidence="1 3" id="KW-0732">Signal</keyword>
<organism evidence="5 6">
    <name type="scientific">Marinifilum caeruleilacunae</name>
    <dbReference type="NCBI Taxonomy" id="2499076"/>
    <lineage>
        <taxon>Bacteria</taxon>
        <taxon>Pseudomonadati</taxon>
        <taxon>Bacteroidota</taxon>
        <taxon>Bacteroidia</taxon>
        <taxon>Marinilabiliales</taxon>
        <taxon>Marinifilaceae</taxon>
    </lineage>
</organism>
<gene>
    <name evidence="5" type="ORF">ELS83_05830</name>
</gene>
<keyword evidence="6" id="KW-1185">Reference proteome</keyword>
<dbReference type="InterPro" id="IPR017937">
    <property type="entry name" value="Thioredoxin_CS"/>
</dbReference>
<dbReference type="InterPro" id="IPR036249">
    <property type="entry name" value="Thioredoxin-like_sf"/>
</dbReference>
<feature type="signal peptide" evidence="3">
    <location>
        <begin position="1"/>
        <end position="19"/>
    </location>
</feature>
<dbReference type="SUPFAM" id="SSF48452">
    <property type="entry name" value="TPR-like"/>
    <property type="match status" value="1"/>
</dbReference>
<dbReference type="Gene3D" id="3.40.30.10">
    <property type="entry name" value="Glutaredoxin"/>
    <property type="match status" value="1"/>
</dbReference>
<dbReference type="EMBL" id="RZNH01000006">
    <property type="protein sequence ID" value="NOU59331.1"/>
    <property type="molecule type" value="Genomic_DNA"/>
</dbReference>
<comment type="caution">
    <text evidence="5">The sequence shown here is derived from an EMBL/GenBank/DDBJ whole genome shotgun (WGS) entry which is preliminary data.</text>
</comment>
<feature type="chain" id="PRO_5047347456" evidence="3">
    <location>
        <begin position="20"/>
        <end position="422"/>
    </location>
</feature>
<proteinExistence type="predicted"/>
<dbReference type="InterPro" id="IPR051099">
    <property type="entry name" value="AGR/TXD"/>
</dbReference>
<evidence type="ECO:0000256" key="2">
    <source>
        <dbReference type="ARBA" id="ARBA00023284"/>
    </source>
</evidence>
<protein>
    <submittedName>
        <fullName evidence="5">Thioredoxin</fullName>
    </submittedName>
</protein>
<evidence type="ECO:0000259" key="4">
    <source>
        <dbReference type="PROSITE" id="PS51352"/>
    </source>
</evidence>
<dbReference type="PANTHER" id="PTHR15337">
    <property type="entry name" value="ANTERIOR GRADIENT PROTEIN-RELATED"/>
    <property type="match status" value="1"/>
</dbReference>
<reference evidence="5 6" key="1">
    <citation type="submission" date="2018-12" db="EMBL/GenBank/DDBJ databases">
        <title>Marinifilum JC070 sp. nov., a marine bacterium isolated from Yongle Blue Hole in the South China Sea.</title>
        <authorList>
            <person name="Fu T."/>
        </authorList>
    </citation>
    <scope>NUCLEOTIDE SEQUENCE [LARGE SCALE GENOMIC DNA]</scope>
    <source>
        <strain evidence="5 6">JC070</strain>
    </source>
</reference>
<dbReference type="Pfam" id="PF00085">
    <property type="entry name" value="Thioredoxin"/>
    <property type="match status" value="1"/>
</dbReference>
<dbReference type="SUPFAM" id="SSF52833">
    <property type="entry name" value="Thioredoxin-like"/>
    <property type="match status" value="1"/>
</dbReference>
<dbReference type="PROSITE" id="PS00194">
    <property type="entry name" value="THIOREDOXIN_1"/>
    <property type="match status" value="1"/>
</dbReference>
<feature type="domain" description="Thioredoxin" evidence="4">
    <location>
        <begin position="4"/>
        <end position="135"/>
    </location>
</feature>
<evidence type="ECO:0000256" key="1">
    <source>
        <dbReference type="ARBA" id="ARBA00022729"/>
    </source>
</evidence>